<dbReference type="Pfam" id="PF20124">
    <property type="entry name" value="DUF6514"/>
    <property type="match status" value="1"/>
</dbReference>
<sequence>MAEIWNYETIKELLYAPGLGHYFTYGLLAARKINAAWEPVEFIHDVTTDYLLVKKMEELFNRYQLYPIHLRDAIEDMLP</sequence>
<name>R6NBT3_9FIRM</name>
<proteinExistence type="predicted"/>
<evidence type="ECO:0000313" key="1">
    <source>
        <dbReference type="EMBL" id="CDC05774.1"/>
    </source>
</evidence>
<evidence type="ECO:0000313" key="2">
    <source>
        <dbReference type="Proteomes" id="UP000018168"/>
    </source>
</evidence>
<comment type="caution">
    <text evidence="1">The sequence shown here is derived from an EMBL/GenBank/DDBJ whole genome shotgun (WGS) entry which is preliminary data.</text>
</comment>
<dbReference type="AlphaFoldDB" id="R6NBT3"/>
<protein>
    <submittedName>
        <fullName evidence="1">Uncharacterized protein</fullName>
    </submittedName>
</protein>
<gene>
    <name evidence="1" type="ORF">BN578_01128</name>
</gene>
<reference evidence="1" key="1">
    <citation type="submission" date="2012-11" db="EMBL/GenBank/DDBJ databases">
        <title>Dependencies among metagenomic species, viruses, plasmids and units of genetic variation.</title>
        <authorList>
            <person name="Nielsen H.B."/>
            <person name="Almeida M."/>
            <person name="Juncker A.S."/>
            <person name="Rasmussen S."/>
            <person name="Li J."/>
            <person name="Sunagawa S."/>
            <person name="Plichta D."/>
            <person name="Gautier L."/>
            <person name="Le Chatelier E."/>
            <person name="Peletier E."/>
            <person name="Bonde I."/>
            <person name="Nielsen T."/>
            <person name="Manichanh C."/>
            <person name="Arumugam M."/>
            <person name="Batto J."/>
            <person name="Santos M.B.Q.D."/>
            <person name="Blom N."/>
            <person name="Borruel N."/>
            <person name="Burgdorf K.S."/>
            <person name="Boumezbeur F."/>
            <person name="Casellas F."/>
            <person name="Dore J."/>
            <person name="Guarner F."/>
            <person name="Hansen T."/>
            <person name="Hildebrand F."/>
            <person name="Kaas R.S."/>
            <person name="Kennedy S."/>
            <person name="Kristiansen K."/>
            <person name="Kultima J.R."/>
            <person name="Leonard P."/>
            <person name="Levenez F."/>
            <person name="Lund O."/>
            <person name="Moumen B."/>
            <person name="Le Paslier D."/>
            <person name="Pons N."/>
            <person name="Pedersen O."/>
            <person name="Prifti E."/>
            <person name="Qin J."/>
            <person name="Raes J."/>
            <person name="Tap J."/>
            <person name="Tims S."/>
            <person name="Ussery D.W."/>
            <person name="Yamada T."/>
            <person name="MetaHit consortium"/>
            <person name="Renault P."/>
            <person name="Sicheritz-Ponten T."/>
            <person name="Bork P."/>
            <person name="Wang J."/>
            <person name="Brunak S."/>
            <person name="Ehrlich S.D."/>
        </authorList>
    </citation>
    <scope>NUCLEOTIDE SEQUENCE [LARGE SCALE GENOMIC DNA]</scope>
</reference>
<accession>R6NBT3</accession>
<dbReference type="Proteomes" id="UP000018168">
    <property type="component" value="Unassembled WGS sequence"/>
</dbReference>
<dbReference type="EMBL" id="CBEP010000127">
    <property type="protein sequence ID" value="CDC05774.1"/>
    <property type="molecule type" value="Genomic_DNA"/>
</dbReference>
<dbReference type="InterPro" id="IPR017016">
    <property type="entry name" value="UCP033595"/>
</dbReference>
<organism evidence="1 2">
    <name type="scientific">[Clostridium] leptum CAG:27</name>
    <dbReference type="NCBI Taxonomy" id="1263068"/>
    <lineage>
        <taxon>Bacteria</taxon>
        <taxon>Bacillati</taxon>
        <taxon>Bacillota</taxon>
        <taxon>Clostridia</taxon>
        <taxon>Eubacteriales</taxon>
        <taxon>Oscillospiraceae</taxon>
        <taxon>Oscillospiraceae incertae sedis</taxon>
    </lineage>
</organism>